<dbReference type="AlphaFoldDB" id="A0A6M3ZUQ7"/>
<sequence length="480" mass="52605">MIAATLVARCETAQSRSWQEQVATPFDDPLLARPPQLEEGKLLPGDSTVHACSDQNGGANTPLMLADAIDLALCHHPQIKGAWARIKVQAAQAGEARAAYLPAINAGLRYQQEQTRQPEALLPLESRRRTRSQYYMLTWRLLDFGTRNANLRSADALLEAALASHDAVLQKTMAGVIAAYYEVQISGANRQTRERNETLAHAILQATQRRAARGMAAQSDLLQVQTALSKAELEHARAIGQYEKSLVTLSIALGLQGRSMTLHLPPTDTESATNTIQLSQELERWRETAQQQHPALVAARAQLAAAREKLTATRSEGLPSLDFSHGYYVNGRPNQGSAGTQTREAVTGLVLNIPLFDGFSHTYKVRNAQAQTDLREAELLETEAQVLGELANAFADTQSALRNLASSQRLLESARTALENVQRKYERGLSDLLDILNVQAALADASQERIRALAEWHSARLRLLASAGELGRTRIAEHSQ</sequence>
<keyword evidence="6 7" id="KW-0998">Cell outer membrane</keyword>
<comment type="subcellular location">
    <subcellularLocation>
        <location evidence="7">Cell outer membrane</location>
        <topology evidence="7">Peripheral membrane protein</topology>
    </subcellularLocation>
</comment>
<dbReference type="PANTHER" id="PTHR30026:SF20">
    <property type="entry name" value="OUTER MEMBRANE PROTEIN TOLC"/>
    <property type="match status" value="1"/>
</dbReference>
<dbReference type="SUPFAM" id="SSF56954">
    <property type="entry name" value="Outer membrane efflux proteins (OEP)"/>
    <property type="match status" value="1"/>
</dbReference>
<organism evidence="8 9">
    <name type="scientific">Herbaspirillum rubrisubalbicans Os34</name>
    <dbReference type="NCBI Taxonomy" id="1235827"/>
    <lineage>
        <taxon>Bacteria</taxon>
        <taxon>Pseudomonadati</taxon>
        <taxon>Pseudomonadota</taxon>
        <taxon>Betaproteobacteria</taxon>
        <taxon>Burkholderiales</taxon>
        <taxon>Oxalobacteraceae</taxon>
        <taxon>Herbaspirillum</taxon>
    </lineage>
</organism>
<keyword evidence="2 7" id="KW-0813">Transport</keyword>
<dbReference type="GO" id="GO:0015288">
    <property type="term" value="F:porin activity"/>
    <property type="evidence" value="ECO:0007669"/>
    <property type="project" value="TreeGrafter"/>
</dbReference>
<name>A0A6M3ZUQ7_9BURK</name>
<evidence type="ECO:0000256" key="7">
    <source>
        <dbReference type="PIRNR" id="PIRNR001892"/>
    </source>
</evidence>
<dbReference type="InterPro" id="IPR051906">
    <property type="entry name" value="TolC-like"/>
</dbReference>
<comment type="similarity">
    <text evidence="1 7">Belongs to the outer membrane factor (OMF) (TC 1.B.17) family.</text>
</comment>
<dbReference type="InterPro" id="IPR028351">
    <property type="entry name" value="CyaE"/>
</dbReference>
<dbReference type="GO" id="GO:0031640">
    <property type="term" value="P:killing of cells of another organism"/>
    <property type="evidence" value="ECO:0007669"/>
    <property type="project" value="UniProtKB-KW"/>
</dbReference>
<evidence type="ECO:0000256" key="3">
    <source>
        <dbReference type="ARBA" id="ARBA00022452"/>
    </source>
</evidence>
<evidence type="ECO:0000256" key="2">
    <source>
        <dbReference type="ARBA" id="ARBA00022448"/>
    </source>
</evidence>
<protein>
    <recommendedName>
        <fullName evidence="7">Protein CyaE</fullName>
    </recommendedName>
</protein>
<evidence type="ECO:0000256" key="5">
    <source>
        <dbReference type="ARBA" id="ARBA00023136"/>
    </source>
</evidence>
<comment type="function">
    <text evidence="7">CyaE is necessary for transport of calmodulin-sensitive adenylate cyclase-hemolysin (cyclolysin).</text>
</comment>
<dbReference type="InterPro" id="IPR003423">
    <property type="entry name" value="OMP_efflux"/>
</dbReference>
<keyword evidence="7" id="KW-0354">Hemolysis</keyword>
<dbReference type="PANTHER" id="PTHR30026">
    <property type="entry name" value="OUTER MEMBRANE PROTEIN TOLC"/>
    <property type="match status" value="1"/>
</dbReference>
<evidence type="ECO:0000313" key="9">
    <source>
        <dbReference type="Proteomes" id="UP000501648"/>
    </source>
</evidence>
<dbReference type="GO" id="GO:0015562">
    <property type="term" value="F:efflux transmembrane transporter activity"/>
    <property type="evidence" value="ECO:0007669"/>
    <property type="project" value="InterPro"/>
</dbReference>
<dbReference type="PIRSF" id="PIRSF001892">
    <property type="entry name" value="CyaE"/>
    <property type="match status" value="1"/>
</dbReference>
<evidence type="ECO:0000256" key="4">
    <source>
        <dbReference type="ARBA" id="ARBA00022692"/>
    </source>
</evidence>
<dbReference type="Gene3D" id="1.20.1600.10">
    <property type="entry name" value="Outer membrane efflux proteins (OEP)"/>
    <property type="match status" value="1"/>
</dbReference>
<dbReference type="EMBL" id="CP008956">
    <property type="protein sequence ID" value="QJQ02399.1"/>
    <property type="molecule type" value="Genomic_DNA"/>
</dbReference>
<reference evidence="8 9" key="1">
    <citation type="journal article" date="2012" name="J. Bacteriol.">
        <title>Genome sequence of the pathogenic Herbaspirillum seropedicae strain Os34, isolated from rice roots.</title>
        <authorList>
            <person name="Ye W."/>
            <person name="Ye S."/>
            <person name="Liu J."/>
            <person name="Chang S."/>
            <person name="Chen M."/>
            <person name="Zhu B."/>
            <person name="Guo L."/>
            <person name="An Q."/>
        </authorList>
    </citation>
    <scope>NUCLEOTIDE SEQUENCE [LARGE SCALE GENOMIC DNA]</scope>
    <source>
        <strain evidence="8 9">Os34</strain>
    </source>
</reference>
<dbReference type="Pfam" id="PF02321">
    <property type="entry name" value="OEP"/>
    <property type="match status" value="2"/>
</dbReference>
<dbReference type="Proteomes" id="UP000501648">
    <property type="component" value="Chromosome"/>
</dbReference>
<keyword evidence="5 7" id="KW-0472">Membrane</keyword>
<dbReference type="GO" id="GO:0009279">
    <property type="term" value="C:cell outer membrane"/>
    <property type="evidence" value="ECO:0007669"/>
    <property type="project" value="UniProtKB-SubCell"/>
</dbReference>
<accession>A0A6M3ZUQ7</accession>
<keyword evidence="4" id="KW-0812">Transmembrane</keyword>
<gene>
    <name evidence="8" type="ORF">C798_19795</name>
</gene>
<keyword evidence="3" id="KW-1134">Transmembrane beta strand</keyword>
<evidence type="ECO:0000256" key="1">
    <source>
        <dbReference type="ARBA" id="ARBA00007613"/>
    </source>
</evidence>
<proteinExistence type="inferred from homology"/>
<keyword evidence="7" id="KW-0204">Cytolysis</keyword>
<evidence type="ECO:0000313" key="8">
    <source>
        <dbReference type="EMBL" id="QJQ02399.1"/>
    </source>
</evidence>
<evidence type="ECO:0000256" key="6">
    <source>
        <dbReference type="ARBA" id="ARBA00023237"/>
    </source>
</evidence>
<dbReference type="GO" id="GO:1990281">
    <property type="term" value="C:efflux pump complex"/>
    <property type="evidence" value="ECO:0007669"/>
    <property type="project" value="TreeGrafter"/>
</dbReference>